<dbReference type="OrthoDB" id="9811174at2"/>
<dbReference type="PANTHER" id="PTHR30204">
    <property type="entry name" value="REDOX-CYCLING DRUG-SENSING TRANSCRIPTIONAL ACTIVATOR SOXR"/>
    <property type="match status" value="1"/>
</dbReference>
<sequence length="93" mass="11239">MSKKKHEVLNLDQVPEDEPIFRISAVARITGISTSTIRYYESQGLLERRSKEKGKHRYYSKRDIERIKRIQKLRKENWETPVIRYMLESTKEK</sequence>
<keyword evidence="7" id="KW-1185">Reference proteome</keyword>
<feature type="domain" description="HTH merR-type" evidence="5">
    <location>
        <begin position="20"/>
        <end position="89"/>
    </location>
</feature>
<dbReference type="InterPro" id="IPR000551">
    <property type="entry name" value="MerR-type_HTH_dom"/>
</dbReference>
<dbReference type="PRINTS" id="PR00040">
    <property type="entry name" value="HTHMERR"/>
</dbReference>
<dbReference type="Pfam" id="PF13411">
    <property type="entry name" value="MerR_1"/>
    <property type="match status" value="1"/>
</dbReference>
<dbReference type="AlphaFoldDB" id="A0A1Z5HTM9"/>
<dbReference type="EMBL" id="BDGJ01000100">
    <property type="protein sequence ID" value="GAW92778.1"/>
    <property type="molecule type" value="Genomic_DNA"/>
</dbReference>
<dbReference type="Gene3D" id="1.10.1660.10">
    <property type="match status" value="1"/>
</dbReference>
<evidence type="ECO:0000256" key="2">
    <source>
        <dbReference type="ARBA" id="ARBA00023015"/>
    </source>
</evidence>
<dbReference type="SMART" id="SM00422">
    <property type="entry name" value="HTH_MERR"/>
    <property type="match status" value="1"/>
</dbReference>
<comment type="caution">
    <text evidence="6">The sequence shown here is derived from an EMBL/GenBank/DDBJ whole genome shotgun (WGS) entry which is preliminary data.</text>
</comment>
<reference evidence="7" key="1">
    <citation type="journal article" date="2017" name="Appl. Environ. Microbiol.">
        <title>Genomic analysis of Calderihabitans maritimus KKC1, a thermophilic hydrogenogenic carboxydotrophic bacterium isolated from marine sediment.</title>
        <authorList>
            <person name="Omae K."/>
            <person name="Yoneda Y."/>
            <person name="Fukuyama Y."/>
            <person name="Yoshida T."/>
            <person name="Sako Y."/>
        </authorList>
    </citation>
    <scope>NUCLEOTIDE SEQUENCE [LARGE SCALE GENOMIC DNA]</scope>
    <source>
        <strain evidence="7">KKC1</strain>
    </source>
</reference>
<keyword evidence="4" id="KW-0804">Transcription</keyword>
<keyword evidence="3" id="KW-0238">DNA-binding</keyword>
<organism evidence="6 7">
    <name type="scientific">Calderihabitans maritimus</name>
    <dbReference type="NCBI Taxonomy" id="1246530"/>
    <lineage>
        <taxon>Bacteria</taxon>
        <taxon>Bacillati</taxon>
        <taxon>Bacillota</taxon>
        <taxon>Clostridia</taxon>
        <taxon>Neomoorellales</taxon>
        <taxon>Calderihabitantaceae</taxon>
        <taxon>Calderihabitans</taxon>
    </lineage>
</organism>
<evidence type="ECO:0000256" key="1">
    <source>
        <dbReference type="ARBA" id="ARBA00022491"/>
    </source>
</evidence>
<evidence type="ECO:0000259" key="5">
    <source>
        <dbReference type="PROSITE" id="PS50937"/>
    </source>
</evidence>
<dbReference type="PROSITE" id="PS50937">
    <property type="entry name" value="HTH_MERR_2"/>
    <property type="match status" value="1"/>
</dbReference>
<gene>
    <name evidence="6" type="ORF">KKC1_19270</name>
</gene>
<name>A0A1Z5HTM9_9FIRM</name>
<accession>A0A1Z5HTM9</accession>
<dbReference type="InterPro" id="IPR047057">
    <property type="entry name" value="MerR_fam"/>
</dbReference>
<keyword evidence="2" id="KW-0805">Transcription regulation</keyword>
<dbReference type="RefSeq" id="WP_088554050.1">
    <property type="nucleotide sequence ID" value="NZ_BDGJ01000100.1"/>
</dbReference>
<keyword evidence="1" id="KW-0678">Repressor</keyword>
<dbReference type="CDD" id="cd00592">
    <property type="entry name" value="HTH_MerR-like"/>
    <property type="match status" value="1"/>
</dbReference>
<evidence type="ECO:0000256" key="3">
    <source>
        <dbReference type="ARBA" id="ARBA00023125"/>
    </source>
</evidence>
<evidence type="ECO:0000256" key="4">
    <source>
        <dbReference type="ARBA" id="ARBA00023163"/>
    </source>
</evidence>
<dbReference type="SUPFAM" id="SSF46955">
    <property type="entry name" value="Putative DNA-binding domain"/>
    <property type="match status" value="1"/>
</dbReference>
<dbReference type="Proteomes" id="UP000197032">
    <property type="component" value="Unassembled WGS sequence"/>
</dbReference>
<evidence type="ECO:0000313" key="7">
    <source>
        <dbReference type="Proteomes" id="UP000197032"/>
    </source>
</evidence>
<dbReference type="InterPro" id="IPR009061">
    <property type="entry name" value="DNA-bd_dom_put_sf"/>
</dbReference>
<dbReference type="PANTHER" id="PTHR30204:SF69">
    <property type="entry name" value="MERR-FAMILY TRANSCRIPTIONAL REGULATOR"/>
    <property type="match status" value="1"/>
</dbReference>
<protein>
    <submittedName>
        <fullName evidence="6">MerR family transcriptional regulator</fullName>
    </submittedName>
</protein>
<dbReference type="GO" id="GO:0003700">
    <property type="term" value="F:DNA-binding transcription factor activity"/>
    <property type="evidence" value="ECO:0007669"/>
    <property type="project" value="InterPro"/>
</dbReference>
<proteinExistence type="predicted"/>
<evidence type="ECO:0000313" key="6">
    <source>
        <dbReference type="EMBL" id="GAW92778.1"/>
    </source>
</evidence>
<dbReference type="PROSITE" id="PS00552">
    <property type="entry name" value="HTH_MERR_1"/>
    <property type="match status" value="1"/>
</dbReference>
<dbReference type="GO" id="GO:0003677">
    <property type="term" value="F:DNA binding"/>
    <property type="evidence" value="ECO:0007669"/>
    <property type="project" value="UniProtKB-KW"/>
</dbReference>